<sequence length="65" mass="6981">MDVVVELFDKLGIRSSTLIHEENATITTVVETNQTATLLEELKGLGIGAVFGSIHLSPVDLEIDS</sequence>
<protein>
    <submittedName>
        <fullName evidence="1">Uncharacterized protein</fullName>
    </submittedName>
</protein>
<gene>
    <name evidence="1" type="ORF">S01H4_13273</name>
</gene>
<comment type="caution">
    <text evidence="1">The sequence shown here is derived from an EMBL/GenBank/DDBJ whole genome shotgun (WGS) entry which is preliminary data.</text>
</comment>
<accession>X0Z227</accession>
<evidence type="ECO:0000313" key="1">
    <source>
        <dbReference type="EMBL" id="GAG54543.1"/>
    </source>
</evidence>
<feature type="non-terminal residue" evidence="1">
    <location>
        <position position="65"/>
    </location>
</feature>
<organism evidence="1">
    <name type="scientific">marine sediment metagenome</name>
    <dbReference type="NCBI Taxonomy" id="412755"/>
    <lineage>
        <taxon>unclassified sequences</taxon>
        <taxon>metagenomes</taxon>
        <taxon>ecological metagenomes</taxon>
    </lineage>
</organism>
<proteinExistence type="predicted"/>
<dbReference type="AlphaFoldDB" id="X0Z227"/>
<name>X0Z227_9ZZZZ</name>
<dbReference type="EMBL" id="BART01005854">
    <property type="protein sequence ID" value="GAG54543.1"/>
    <property type="molecule type" value="Genomic_DNA"/>
</dbReference>
<reference evidence="1" key="1">
    <citation type="journal article" date="2014" name="Front. Microbiol.">
        <title>High frequency of phylogenetically diverse reductive dehalogenase-homologous genes in deep subseafloor sedimentary metagenomes.</title>
        <authorList>
            <person name="Kawai M."/>
            <person name="Futagami T."/>
            <person name="Toyoda A."/>
            <person name="Takaki Y."/>
            <person name="Nishi S."/>
            <person name="Hori S."/>
            <person name="Arai W."/>
            <person name="Tsubouchi T."/>
            <person name="Morono Y."/>
            <person name="Uchiyama I."/>
            <person name="Ito T."/>
            <person name="Fujiyama A."/>
            <person name="Inagaki F."/>
            <person name="Takami H."/>
        </authorList>
    </citation>
    <scope>NUCLEOTIDE SEQUENCE</scope>
    <source>
        <strain evidence="1">Expedition CK06-06</strain>
    </source>
</reference>